<dbReference type="OMA" id="TWTQDFK"/>
<evidence type="ECO:0000256" key="12">
    <source>
        <dbReference type="ARBA" id="ARBA00023125"/>
    </source>
</evidence>
<dbReference type="SMART" id="SM00433">
    <property type="entry name" value="TOP2c"/>
    <property type="match status" value="1"/>
</dbReference>
<dbReference type="OrthoDB" id="276498at2759"/>
<evidence type="ECO:0000256" key="17">
    <source>
        <dbReference type="SAM" id="MobiDB-lite"/>
    </source>
</evidence>
<comment type="cofactor">
    <cofactor evidence="2">
        <name>Ca(2+)</name>
        <dbReference type="ChEBI" id="CHEBI:29108"/>
    </cofactor>
</comment>
<organism evidence="20 21">
    <name type="scientific">Allomyces macrogynus (strain ATCC 38327)</name>
    <name type="common">Allomyces javanicus var. macrogynus</name>
    <dbReference type="NCBI Taxonomy" id="578462"/>
    <lineage>
        <taxon>Eukaryota</taxon>
        <taxon>Fungi</taxon>
        <taxon>Fungi incertae sedis</taxon>
        <taxon>Blastocladiomycota</taxon>
        <taxon>Blastocladiomycetes</taxon>
        <taxon>Blastocladiales</taxon>
        <taxon>Blastocladiaceae</taxon>
        <taxon>Allomyces</taxon>
    </lineage>
</organism>
<reference evidence="20 21" key="1">
    <citation type="submission" date="2009-11" db="EMBL/GenBank/DDBJ databases">
        <title>Annotation of Allomyces macrogynus ATCC 38327.</title>
        <authorList>
            <consortium name="The Broad Institute Genome Sequencing Platform"/>
            <person name="Russ C."/>
            <person name="Cuomo C."/>
            <person name="Burger G."/>
            <person name="Gray M.W."/>
            <person name="Holland P.W.H."/>
            <person name="King N."/>
            <person name="Lang F.B.F."/>
            <person name="Roger A.J."/>
            <person name="Ruiz-Trillo I."/>
            <person name="Young S.K."/>
            <person name="Zeng Q."/>
            <person name="Gargeya S."/>
            <person name="Fitzgerald M."/>
            <person name="Haas B."/>
            <person name="Abouelleil A."/>
            <person name="Alvarado L."/>
            <person name="Arachchi H.M."/>
            <person name="Berlin A."/>
            <person name="Chapman S.B."/>
            <person name="Gearin G."/>
            <person name="Goldberg J."/>
            <person name="Griggs A."/>
            <person name="Gujja S."/>
            <person name="Hansen M."/>
            <person name="Heiman D."/>
            <person name="Howarth C."/>
            <person name="Larimer J."/>
            <person name="Lui A."/>
            <person name="MacDonald P.J.P."/>
            <person name="McCowen C."/>
            <person name="Montmayeur A."/>
            <person name="Murphy C."/>
            <person name="Neiman D."/>
            <person name="Pearson M."/>
            <person name="Priest M."/>
            <person name="Roberts A."/>
            <person name="Saif S."/>
            <person name="Shea T."/>
            <person name="Sisk P."/>
            <person name="Stolte C."/>
            <person name="Sykes S."/>
            <person name="Wortman J."/>
            <person name="Nusbaum C."/>
            <person name="Birren B."/>
        </authorList>
    </citation>
    <scope>NUCLEOTIDE SEQUENCE [LARGE SCALE GENOMIC DNA]</scope>
    <source>
        <strain evidence="20 21">ATCC 38327</strain>
    </source>
</reference>
<keyword evidence="8 16" id="KW-0547">Nucleotide-binding</keyword>
<evidence type="ECO:0000256" key="7">
    <source>
        <dbReference type="ARBA" id="ARBA00022723"/>
    </source>
</evidence>
<comment type="catalytic activity">
    <reaction evidence="1 15 16">
        <text>ATP-dependent breakage, passage and rejoining of double-stranded DNA.</text>
        <dbReference type="EC" id="5.6.2.2"/>
    </reaction>
</comment>
<dbReference type="GO" id="GO:0000819">
    <property type="term" value="P:sister chromatid segregation"/>
    <property type="evidence" value="ECO:0007669"/>
    <property type="project" value="TreeGrafter"/>
</dbReference>
<dbReference type="Gene3D" id="3.40.50.670">
    <property type="match status" value="1"/>
</dbReference>
<dbReference type="InterPro" id="IPR001241">
    <property type="entry name" value="Topo_IIA"/>
</dbReference>
<gene>
    <name evidence="20" type="ORF">AMAG_00407</name>
</gene>
<dbReference type="Pfam" id="PF00521">
    <property type="entry name" value="DNA_topoisoIV"/>
    <property type="match status" value="1"/>
</dbReference>
<comment type="subunit">
    <text evidence="16">Homodimer.</text>
</comment>
<dbReference type="FunFam" id="3.30.230.10:FF:000008">
    <property type="entry name" value="DNA topoisomerase 2"/>
    <property type="match status" value="1"/>
</dbReference>
<name>A0A0L0RVG3_ALLM3</name>
<dbReference type="SUPFAM" id="SSF56719">
    <property type="entry name" value="Type II DNA topoisomerase"/>
    <property type="match status" value="1"/>
</dbReference>
<evidence type="ECO:0000256" key="11">
    <source>
        <dbReference type="ARBA" id="ARBA00023029"/>
    </source>
</evidence>
<dbReference type="InterPro" id="IPR034157">
    <property type="entry name" value="TOPRIM_TopoII"/>
</dbReference>
<dbReference type="GO" id="GO:0000712">
    <property type="term" value="P:resolution of meiotic recombination intermediates"/>
    <property type="evidence" value="ECO:0007669"/>
    <property type="project" value="TreeGrafter"/>
</dbReference>
<evidence type="ECO:0000313" key="21">
    <source>
        <dbReference type="Proteomes" id="UP000054350"/>
    </source>
</evidence>
<dbReference type="InterPro" id="IPR002205">
    <property type="entry name" value="Topo_IIA_dom_A"/>
</dbReference>
<evidence type="ECO:0000256" key="2">
    <source>
        <dbReference type="ARBA" id="ARBA00001913"/>
    </source>
</evidence>
<feature type="compositionally biased region" description="Low complexity" evidence="17">
    <location>
        <begin position="1335"/>
        <end position="1350"/>
    </location>
</feature>
<dbReference type="PROSITE" id="PS00177">
    <property type="entry name" value="TOPOISOMERASE_II"/>
    <property type="match status" value="1"/>
</dbReference>
<dbReference type="Gene3D" id="3.30.565.10">
    <property type="entry name" value="Histidine kinase-like ATPase, C-terminal domain"/>
    <property type="match status" value="1"/>
</dbReference>
<dbReference type="Pfam" id="PF00204">
    <property type="entry name" value="DNA_gyraseB"/>
    <property type="match status" value="1"/>
</dbReference>
<dbReference type="Pfam" id="PF16898">
    <property type="entry name" value="TOPRIM_C"/>
    <property type="match status" value="1"/>
</dbReference>
<dbReference type="InterPro" id="IPR014721">
    <property type="entry name" value="Ribsml_uS5_D2-typ_fold_subgr"/>
</dbReference>
<feature type="domain" description="Topo IIA-type catalytic" evidence="19">
    <location>
        <begin position="755"/>
        <end position="1192"/>
    </location>
</feature>
<dbReference type="CDD" id="cd16930">
    <property type="entry name" value="HATPase_TopII-like"/>
    <property type="match status" value="1"/>
</dbReference>
<evidence type="ECO:0000256" key="1">
    <source>
        <dbReference type="ARBA" id="ARBA00000185"/>
    </source>
</evidence>
<evidence type="ECO:0000256" key="6">
    <source>
        <dbReference type="ARBA" id="ARBA00019635"/>
    </source>
</evidence>
<dbReference type="InterPro" id="IPR013758">
    <property type="entry name" value="Topo_IIA_A/C_ab"/>
</dbReference>
<keyword evidence="13 15" id="KW-0413">Isomerase</keyword>
<feature type="compositionally biased region" description="Low complexity" evidence="17">
    <location>
        <begin position="1419"/>
        <end position="1432"/>
    </location>
</feature>
<keyword evidence="21" id="KW-1185">Reference proteome</keyword>
<dbReference type="FunFam" id="3.30.565.10:FF:000004">
    <property type="entry name" value="DNA topoisomerase 2"/>
    <property type="match status" value="1"/>
</dbReference>
<keyword evidence="9 16" id="KW-0067">ATP-binding</keyword>
<feature type="domain" description="Toprim" evidence="18">
    <location>
        <begin position="510"/>
        <end position="624"/>
    </location>
</feature>
<dbReference type="GO" id="GO:0003918">
    <property type="term" value="F:DNA topoisomerase type II (double strand cut, ATP-hydrolyzing) activity"/>
    <property type="evidence" value="ECO:0007669"/>
    <property type="project" value="UniProtKB-UniRule"/>
</dbReference>
<evidence type="ECO:0000256" key="3">
    <source>
        <dbReference type="ARBA" id="ARBA00001946"/>
    </source>
</evidence>
<dbReference type="GO" id="GO:0006265">
    <property type="term" value="P:DNA topological change"/>
    <property type="evidence" value="ECO:0007669"/>
    <property type="project" value="UniProtKB-UniRule"/>
</dbReference>
<dbReference type="eggNOG" id="KOG0355">
    <property type="taxonomic scope" value="Eukaryota"/>
</dbReference>
<evidence type="ECO:0000256" key="8">
    <source>
        <dbReference type="ARBA" id="ARBA00022741"/>
    </source>
</evidence>
<evidence type="ECO:0000256" key="4">
    <source>
        <dbReference type="ARBA" id="ARBA00011080"/>
    </source>
</evidence>
<comment type="cofactor">
    <cofactor evidence="3">
        <name>Mg(2+)</name>
        <dbReference type="ChEBI" id="CHEBI:18420"/>
    </cofactor>
</comment>
<feature type="compositionally biased region" description="Basic residues" evidence="17">
    <location>
        <begin position="40"/>
        <end position="51"/>
    </location>
</feature>
<dbReference type="CDD" id="cd03365">
    <property type="entry name" value="TOPRIM_TopoIIA"/>
    <property type="match status" value="1"/>
</dbReference>
<dbReference type="SMART" id="SM00434">
    <property type="entry name" value="TOP4c"/>
    <property type="match status" value="1"/>
</dbReference>
<dbReference type="PROSITE" id="PS50880">
    <property type="entry name" value="TOPRIM"/>
    <property type="match status" value="1"/>
</dbReference>
<dbReference type="FunFam" id="3.30.1490.30:FF:000001">
    <property type="entry name" value="DNA topoisomerase 2"/>
    <property type="match status" value="1"/>
</dbReference>
<dbReference type="CDD" id="cd00187">
    <property type="entry name" value="TOP4c"/>
    <property type="match status" value="1"/>
</dbReference>
<evidence type="ECO:0000313" key="20">
    <source>
        <dbReference type="EMBL" id="KNE54432.1"/>
    </source>
</evidence>
<dbReference type="GO" id="GO:0005634">
    <property type="term" value="C:nucleus"/>
    <property type="evidence" value="ECO:0007669"/>
    <property type="project" value="TreeGrafter"/>
</dbReference>
<keyword evidence="10" id="KW-0460">Magnesium</keyword>
<evidence type="ECO:0000256" key="14">
    <source>
        <dbReference type="ARBA" id="ARBA00053943"/>
    </source>
</evidence>
<dbReference type="SUPFAM" id="SSF55874">
    <property type="entry name" value="ATPase domain of HSP90 chaperone/DNA topoisomerase II/histidine kinase"/>
    <property type="match status" value="1"/>
</dbReference>
<comment type="function">
    <text evidence="14 16">Control of topological states of DNA by transient breakage and subsequent rejoining of DNA strands. Topoisomerase II makes double-strand breaks.</text>
</comment>
<dbReference type="InterPro" id="IPR013757">
    <property type="entry name" value="Topo_IIA_A_a_sf"/>
</dbReference>
<evidence type="ECO:0000256" key="9">
    <source>
        <dbReference type="ARBA" id="ARBA00022840"/>
    </source>
</evidence>
<evidence type="ECO:0000256" key="5">
    <source>
        <dbReference type="ARBA" id="ARBA00012895"/>
    </source>
</evidence>
<dbReference type="InterPro" id="IPR006171">
    <property type="entry name" value="TOPRIM_dom"/>
</dbReference>
<dbReference type="InterPro" id="IPR018522">
    <property type="entry name" value="TopoIIA_CS"/>
</dbReference>
<feature type="compositionally biased region" description="Pro residues" evidence="17">
    <location>
        <begin position="1375"/>
        <end position="1386"/>
    </location>
</feature>
<dbReference type="InterPro" id="IPR003594">
    <property type="entry name" value="HATPase_dom"/>
</dbReference>
<dbReference type="InterPro" id="IPR020568">
    <property type="entry name" value="Ribosomal_Su5_D2-typ_SF"/>
</dbReference>
<evidence type="ECO:0000259" key="18">
    <source>
        <dbReference type="PROSITE" id="PS50880"/>
    </source>
</evidence>
<feature type="region of interest" description="Disordered" evidence="17">
    <location>
        <begin position="1"/>
        <end position="97"/>
    </location>
</feature>
<dbReference type="STRING" id="578462.A0A0L0RVG3"/>
<dbReference type="Gene3D" id="1.10.268.10">
    <property type="entry name" value="Topoisomerase, domain 3"/>
    <property type="match status" value="1"/>
</dbReference>
<protein>
    <recommendedName>
        <fullName evidence="6 16">DNA topoisomerase 2</fullName>
        <ecNumber evidence="5 16">5.6.2.2</ecNumber>
    </recommendedName>
</protein>
<dbReference type="PRINTS" id="PR01158">
    <property type="entry name" value="TOPISMRASEII"/>
</dbReference>
<dbReference type="GO" id="GO:0003677">
    <property type="term" value="F:DNA binding"/>
    <property type="evidence" value="ECO:0007669"/>
    <property type="project" value="UniProtKB-UniRule"/>
</dbReference>
<feature type="region of interest" description="Disordered" evidence="17">
    <location>
        <begin position="1206"/>
        <end position="1233"/>
    </location>
</feature>
<keyword evidence="7" id="KW-0479">Metal-binding</keyword>
<dbReference type="InterPro" id="IPR031660">
    <property type="entry name" value="TOPRIM_C"/>
</dbReference>
<dbReference type="InterPro" id="IPR013759">
    <property type="entry name" value="Topo_IIA_B_C"/>
</dbReference>
<dbReference type="FunFam" id="3.40.50.670:FF:000001">
    <property type="entry name" value="DNA topoisomerase 2"/>
    <property type="match status" value="2"/>
</dbReference>
<dbReference type="InterPro" id="IPR013760">
    <property type="entry name" value="Topo_IIA-like_dom_sf"/>
</dbReference>
<dbReference type="GO" id="GO:0005524">
    <property type="term" value="F:ATP binding"/>
    <property type="evidence" value="ECO:0007669"/>
    <property type="project" value="UniProtKB-UniRule"/>
</dbReference>
<accession>A0A0L0RVG3</accession>
<comment type="similarity">
    <text evidence="4 16">Belongs to the type II topoisomerase family.</text>
</comment>
<dbReference type="FunFam" id="3.90.199.10:FF:000002">
    <property type="entry name" value="DNA topoisomerase 2"/>
    <property type="match status" value="1"/>
</dbReference>
<dbReference type="PROSITE" id="PS52040">
    <property type="entry name" value="TOPO_IIA"/>
    <property type="match status" value="1"/>
</dbReference>
<reference evidence="21" key="2">
    <citation type="submission" date="2009-11" db="EMBL/GenBank/DDBJ databases">
        <title>The Genome Sequence of Allomyces macrogynus strain ATCC 38327.</title>
        <authorList>
            <consortium name="The Broad Institute Genome Sequencing Platform"/>
            <person name="Russ C."/>
            <person name="Cuomo C."/>
            <person name="Shea T."/>
            <person name="Young S.K."/>
            <person name="Zeng Q."/>
            <person name="Koehrsen M."/>
            <person name="Haas B."/>
            <person name="Borodovsky M."/>
            <person name="Guigo R."/>
            <person name="Alvarado L."/>
            <person name="Berlin A."/>
            <person name="Borenstein D."/>
            <person name="Chen Z."/>
            <person name="Engels R."/>
            <person name="Freedman E."/>
            <person name="Gellesch M."/>
            <person name="Goldberg J."/>
            <person name="Griggs A."/>
            <person name="Gujja S."/>
            <person name="Heiman D."/>
            <person name="Hepburn T."/>
            <person name="Howarth C."/>
            <person name="Jen D."/>
            <person name="Larson L."/>
            <person name="Lewis B."/>
            <person name="Mehta T."/>
            <person name="Park D."/>
            <person name="Pearson M."/>
            <person name="Roberts A."/>
            <person name="Saif S."/>
            <person name="Shenoy N."/>
            <person name="Sisk P."/>
            <person name="Stolte C."/>
            <person name="Sykes S."/>
            <person name="Walk T."/>
            <person name="White J."/>
            <person name="Yandava C."/>
            <person name="Burger G."/>
            <person name="Gray M.W."/>
            <person name="Holland P.W.H."/>
            <person name="King N."/>
            <person name="Lang F.B.F."/>
            <person name="Roger A.J."/>
            <person name="Ruiz-Trillo I."/>
            <person name="Lander E."/>
            <person name="Nusbaum C."/>
        </authorList>
    </citation>
    <scope>NUCLEOTIDE SEQUENCE [LARGE SCALE GENOMIC DNA]</scope>
    <source>
        <strain evidence="21">ATCC 38327</strain>
    </source>
</reference>
<feature type="compositionally biased region" description="Low complexity" evidence="17">
    <location>
        <begin position="24"/>
        <end position="39"/>
    </location>
</feature>
<dbReference type="FunFam" id="3.30.1360.40:FF:000003">
    <property type="entry name" value="DNA topoisomerase 2"/>
    <property type="match status" value="1"/>
</dbReference>
<dbReference type="EMBL" id="GG745328">
    <property type="protein sequence ID" value="KNE54432.1"/>
    <property type="molecule type" value="Genomic_DNA"/>
</dbReference>
<evidence type="ECO:0000256" key="16">
    <source>
        <dbReference type="RuleBase" id="RU362094"/>
    </source>
</evidence>
<dbReference type="PANTHER" id="PTHR10169">
    <property type="entry name" value="DNA TOPOISOMERASE/GYRASE"/>
    <property type="match status" value="1"/>
</dbReference>
<keyword evidence="12 15" id="KW-0238">DNA-binding</keyword>
<sequence length="1444" mass="159051">MSDSDFLASGDDDYGAPPPRALRPRPGGRAAAAPPAAAKPKPKRAPAKKKTAAAAATADAMDVDSDSDGAAPPRPPASSSSAVAGTGKGKSVEETYQRKSQIEHILLRPDTYIGTVEAVDAPMWVLNAANEFEYRSIHYVPGLFKIFDEILVNAADNKTRDPSMDSIKVTIDTDANLISVWNNGRGIPVQMHKEEKLYVPELIFGHLLTSSNYNDNDKKVTGGRNGYGAKLTNIFSTEFSVETADKDSGKKFKQVFSNNMGSRTLPVISDNKKGEEYTKISFKPDLAKFGMASLDADIVALLKKRVYDMAGCVRSVKVWLNGDRVKVRDFKAYVQMYPKSQEGTLVYEVVNDRWEVAVAPSDEQFRHMSFVNSICTSKGGTHVNYVVDQVVSKLQEAVVKKAKTAKLTPFQVKNHLWVFVNCLIENPSFDSQTKENMTLRAAHFGSKCPLSDDFHKKVLKSGVLDKLLNAAAAKQDQLLKKTDGKKSSRVTGIVKLDDANNAGTRQASKCTLILTEGDSAKTIAVAGLAVVGRDNYGVFPLRGKLLNVRDAAGSTVSNNVEIQHLKKILGLQQGKVYKDASSLRYGHLMIMTDQDHDGSHIKGLIINFLDQFWPSLLQIPDFLCEFITPIVKCTKGTRELVFYTIPEYEQWRERTDTGSWKIKYYKGLGTSSREEAKKYFSNLDKHRKPFDPCTQEDRALIDMAFNKKKADERKQWLATYTPGTYMDHAQDSISITDFVNKELMLFSIADNHRSIPSVVDGLKPGQRKILYGCFKRKLKGEVKVFQLAGYISEHTAYHHGEQSLCATIIGMAQDFVGSNNVNVLEPCGQFGTRLQGGQDAASPRYIFTALPTVTRRLFHPQDDALLNYLEDDGQRIEPAWYLPVLPMVLVNGSQGIGTGWSTSIPNYNPLDVVENLRRIMRGESPEDMVPWYRGFKGSISRMGTDRFKVQGICTRVDDTTIEITELAIGTWTQTFKAMLEDYMTGDAPVITDYKEYHTDTAVHFVITLAPAWANADMDALDKKFKLTTTLATSNMVCFDEHGRIKKYASTTQILQEFYTLRLAYYGKRKEWLTTQLLKEYSRLENRVRFVTEVINRTLIIERKKKAQLCTELRQRKYLEIAKDGSLKEASNDDDETEVEDASTTGFDYLLSMPLYSLTFEKVEQLEAEMMKKKAELDYVLSQSPEDMWQTDLDAFVADWHAAEDHRVANETKGNRRGAGAAAGKGKGKAAPSKRKAAAAVDAFDDEFVATAPKRARAAPKKAAAAAVKVEEPEPVKPAPALRARAAKTAAVKADPDDEWAMDVDDAPAAKPAATAVAAKKQSTMDDFFSAVTRNPPGLAAGSASSSTASSPVPPAEPTKPKRGRPKKAAVAEPAAPAPAPAPPAPKPAAKRPVVELDGDDDDDDDLSARLKRLRESKKVGAAAAPALSSVGAQLISPHAPPPLP</sequence>
<proteinExistence type="inferred from homology"/>
<feature type="compositionally biased region" description="Acidic residues" evidence="17">
    <location>
        <begin position="1396"/>
        <end position="1405"/>
    </location>
</feature>
<dbReference type="PANTHER" id="PTHR10169:SF38">
    <property type="entry name" value="DNA TOPOISOMERASE 2"/>
    <property type="match status" value="1"/>
</dbReference>
<dbReference type="Gene3D" id="3.90.199.10">
    <property type="entry name" value="Topoisomerase II, domain 5"/>
    <property type="match status" value="1"/>
</dbReference>
<dbReference type="InterPro" id="IPR050634">
    <property type="entry name" value="DNA_Topoisomerase_II"/>
</dbReference>
<keyword evidence="11 15" id="KW-0799">Topoisomerase</keyword>
<dbReference type="InterPro" id="IPR036890">
    <property type="entry name" value="HATPase_C_sf"/>
</dbReference>
<evidence type="ECO:0000256" key="13">
    <source>
        <dbReference type="ARBA" id="ARBA00023235"/>
    </source>
</evidence>
<evidence type="ECO:0000256" key="10">
    <source>
        <dbReference type="ARBA" id="ARBA00022842"/>
    </source>
</evidence>
<dbReference type="SUPFAM" id="SSF54211">
    <property type="entry name" value="Ribosomal protein S5 domain 2-like"/>
    <property type="match status" value="1"/>
</dbReference>
<feature type="region of interest" description="Disordered" evidence="17">
    <location>
        <begin position="1327"/>
        <end position="1444"/>
    </location>
</feature>
<dbReference type="GO" id="GO:0046872">
    <property type="term" value="F:metal ion binding"/>
    <property type="evidence" value="ECO:0007669"/>
    <property type="project" value="UniProtKB-KW"/>
</dbReference>
<dbReference type="CDD" id="cd03481">
    <property type="entry name" value="TopoIIA_Trans_ScTopoIIA"/>
    <property type="match status" value="1"/>
</dbReference>
<dbReference type="VEuPathDB" id="FungiDB:AMAG_00407"/>
<dbReference type="Proteomes" id="UP000054350">
    <property type="component" value="Unassembled WGS sequence"/>
</dbReference>
<dbReference type="PRINTS" id="PR00418">
    <property type="entry name" value="TPI2FAMILY"/>
</dbReference>
<evidence type="ECO:0000256" key="15">
    <source>
        <dbReference type="PROSITE-ProRule" id="PRU01384"/>
    </source>
</evidence>
<dbReference type="InterPro" id="IPR013506">
    <property type="entry name" value="Topo_IIA_bsu_dom2"/>
</dbReference>
<dbReference type="Pfam" id="PF02518">
    <property type="entry name" value="HATPase_c"/>
    <property type="match status" value="1"/>
</dbReference>
<dbReference type="Gene3D" id="3.30.1490.30">
    <property type="match status" value="1"/>
</dbReference>
<dbReference type="Pfam" id="PF01751">
    <property type="entry name" value="Toprim"/>
    <property type="match status" value="1"/>
</dbReference>
<dbReference type="EC" id="5.6.2.2" evidence="5 16"/>
<feature type="active site" description="O-(5'-phospho-DNA)-tyrosine intermediate" evidence="15">
    <location>
        <position position="845"/>
    </location>
</feature>
<evidence type="ECO:0000259" key="19">
    <source>
        <dbReference type="PROSITE" id="PS52040"/>
    </source>
</evidence>
<dbReference type="Gene3D" id="3.30.230.10">
    <property type="match status" value="1"/>
</dbReference>
<dbReference type="InterPro" id="IPR001154">
    <property type="entry name" value="TopoII_euk"/>
</dbReference>
<dbReference type="Gene3D" id="3.30.1360.40">
    <property type="match status" value="1"/>
</dbReference>